<evidence type="ECO:0000313" key="4">
    <source>
        <dbReference type="Proteomes" id="UP000292445"/>
    </source>
</evidence>
<sequence>MQRPSHARRISLRVLAAATMLAAGASAQAQGNWPQGGPIRFIVPFTAGSGTDVVARSIADKLGPILGAQIVVENKPGAGGTLGAAQVAKAPADGYTLLIHSSGHLVNPSIYPNLPYDTLKDFEGITPLASLPNVLVVSPSAGFKNLGDLIAKAKADPGKLFYASAGNGSATHMNAEQFRVAAGIEAVHVPFRGTPEAITETIAGRTTWFFAPLVSALPMIKDGKLQALAVGTAARSAALPDVPSMTDSNLPAAAYTFWVGLFAPAKTPQPVVDKIHAGVLKVLEMPDIKTRFANLGAAPMPMDQKAFEKYLADETKSASRLVKAAGIKIE</sequence>
<proteinExistence type="inferred from homology"/>
<dbReference type="EMBL" id="SGXC01000002">
    <property type="protein sequence ID" value="RZS80961.1"/>
    <property type="molecule type" value="Genomic_DNA"/>
</dbReference>
<protein>
    <submittedName>
        <fullName evidence="3">Tripartite-type tricarboxylate transporter receptor subunit TctC</fullName>
    </submittedName>
</protein>
<evidence type="ECO:0000256" key="2">
    <source>
        <dbReference type="SAM" id="SignalP"/>
    </source>
</evidence>
<feature type="signal peptide" evidence="2">
    <location>
        <begin position="1"/>
        <end position="29"/>
    </location>
</feature>
<dbReference type="Proteomes" id="UP000292445">
    <property type="component" value="Unassembled WGS sequence"/>
</dbReference>
<keyword evidence="4" id="KW-1185">Reference proteome</keyword>
<dbReference type="InterPro" id="IPR005064">
    <property type="entry name" value="BUG"/>
</dbReference>
<dbReference type="RefSeq" id="WP_130358561.1">
    <property type="nucleotide sequence ID" value="NZ_SGXC01000002.1"/>
</dbReference>
<dbReference type="SUPFAM" id="SSF53850">
    <property type="entry name" value="Periplasmic binding protein-like II"/>
    <property type="match status" value="1"/>
</dbReference>
<dbReference type="InterPro" id="IPR042100">
    <property type="entry name" value="Bug_dom1"/>
</dbReference>
<feature type="chain" id="PRO_5020850223" evidence="2">
    <location>
        <begin position="30"/>
        <end position="330"/>
    </location>
</feature>
<organism evidence="3 4">
    <name type="scientific">Pigmentiphaga kullae</name>
    <dbReference type="NCBI Taxonomy" id="151784"/>
    <lineage>
        <taxon>Bacteria</taxon>
        <taxon>Pseudomonadati</taxon>
        <taxon>Pseudomonadota</taxon>
        <taxon>Betaproteobacteria</taxon>
        <taxon>Burkholderiales</taxon>
        <taxon>Alcaligenaceae</taxon>
        <taxon>Pigmentiphaga</taxon>
    </lineage>
</organism>
<reference evidence="3 4" key="1">
    <citation type="submission" date="2019-02" db="EMBL/GenBank/DDBJ databases">
        <title>Genomic Encyclopedia of Type Strains, Phase IV (KMG-IV): sequencing the most valuable type-strain genomes for metagenomic binning, comparative biology and taxonomic classification.</title>
        <authorList>
            <person name="Goeker M."/>
        </authorList>
    </citation>
    <scope>NUCLEOTIDE SEQUENCE [LARGE SCALE GENOMIC DNA]</scope>
    <source>
        <strain evidence="3 4">K24</strain>
    </source>
</reference>
<dbReference type="Pfam" id="PF03401">
    <property type="entry name" value="TctC"/>
    <property type="match status" value="1"/>
</dbReference>
<accession>A0A4Q7ND33</accession>
<dbReference type="CDD" id="cd13578">
    <property type="entry name" value="PBP2_Bug27"/>
    <property type="match status" value="1"/>
</dbReference>
<evidence type="ECO:0000256" key="1">
    <source>
        <dbReference type="ARBA" id="ARBA00006987"/>
    </source>
</evidence>
<dbReference type="Gene3D" id="3.40.190.150">
    <property type="entry name" value="Bordetella uptake gene, domain 1"/>
    <property type="match status" value="1"/>
</dbReference>
<name>A0A4Q7ND33_9BURK</name>
<gene>
    <name evidence="3" type="ORF">EV675_3574</name>
</gene>
<keyword evidence="3" id="KW-0675">Receptor</keyword>
<comment type="caution">
    <text evidence="3">The sequence shown here is derived from an EMBL/GenBank/DDBJ whole genome shotgun (WGS) entry which is preliminary data.</text>
</comment>
<dbReference type="AlphaFoldDB" id="A0A4Q7ND33"/>
<keyword evidence="2" id="KW-0732">Signal</keyword>
<dbReference type="OrthoDB" id="8678477at2"/>
<dbReference type="PANTHER" id="PTHR42928:SF5">
    <property type="entry name" value="BLR1237 PROTEIN"/>
    <property type="match status" value="1"/>
</dbReference>
<comment type="similarity">
    <text evidence="1">Belongs to the UPF0065 (bug) family.</text>
</comment>
<dbReference type="Gene3D" id="3.40.190.10">
    <property type="entry name" value="Periplasmic binding protein-like II"/>
    <property type="match status" value="1"/>
</dbReference>
<dbReference type="PIRSF" id="PIRSF017082">
    <property type="entry name" value="YflP"/>
    <property type="match status" value="1"/>
</dbReference>
<dbReference type="PANTHER" id="PTHR42928">
    <property type="entry name" value="TRICARBOXYLATE-BINDING PROTEIN"/>
    <property type="match status" value="1"/>
</dbReference>
<evidence type="ECO:0000313" key="3">
    <source>
        <dbReference type="EMBL" id="RZS80961.1"/>
    </source>
</evidence>